<dbReference type="Gramene" id="EFJ34120">
    <property type="protein sequence ID" value="EFJ34120"/>
    <property type="gene ID" value="SELMODRAFT_83339"/>
</dbReference>
<feature type="region of interest" description="Disordered" evidence="3">
    <location>
        <begin position="15"/>
        <end position="37"/>
    </location>
</feature>
<dbReference type="Proteomes" id="UP000001514">
    <property type="component" value="Unassembled WGS sequence"/>
</dbReference>
<evidence type="ECO:0000256" key="1">
    <source>
        <dbReference type="ARBA" id="ARBA00022737"/>
    </source>
</evidence>
<dbReference type="HOGENOM" id="CLU_002706_37_8_1"/>
<feature type="repeat" description="PPR" evidence="2">
    <location>
        <begin position="205"/>
        <end position="240"/>
    </location>
</feature>
<dbReference type="EMBL" id="GL377570">
    <property type="protein sequence ID" value="EFJ34120.1"/>
    <property type="molecule type" value="Genomic_DNA"/>
</dbReference>
<dbReference type="eggNOG" id="KOG4197">
    <property type="taxonomic scope" value="Eukaryota"/>
</dbReference>
<dbReference type="InParanoid" id="D8R2S2"/>
<name>D8R2S2_SELML</name>
<feature type="repeat" description="PPR" evidence="2">
    <location>
        <begin position="413"/>
        <end position="447"/>
    </location>
</feature>
<accession>D8R2S2</accession>
<dbReference type="GO" id="GO:0008270">
    <property type="term" value="F:zinc ion binding"/>
    <property type="evidence" value="ECO:0007669"/>
    <property type="project" value="InterPro"/>
</dbReference>
<dbReference type="GO" id="GO:0009451">
    <property type="term" value="P:RNA modification"/>
    <property type="evidence" value="ECO:0000318"/>
    <property type="project" value="GO_Central"/>
</dbReference>
<dbReference type="AlphaFoldDB" id="D8R2S2"/>
<dbReference type="FunFam" id="1.25.40.10:FF:001093">
    <property type="entry name" value="Pentatricopeptide repeat-containing protein At2g34400"/>
    <property type="match status" value="1"/>
</dbReference>
<reference evidence="5 6" key="1">
    <citation type="journal article" date="2011" name="Science">
        <title>The Selaginella genome identifies genetic changes associated with the evolution of vascular plants.</title>
        <authorList>
            <person name="Banks J.A."/>
            <person name="Nishiyama T."/>
            <person name="Hasebe M."/>
            <person name="Bowman J.L."/>
            <person name="Gribskov M."/>
            <person name="dePamphilis C."/>
            <person name="Albert V.A."/>
            <person name="Aono N."/>
            <person name="Aoyama T."/>
            <person name="Ambrose B.A."/>
            <person name="Ashton N.W."/>
            <person name="Axtell M.J."/>
            <person name="Barker E."/>
            <person name="Barker M.S."/>
            <person name="Bennetzen J.L."/>
            <person name="Bonawitz N.D."/>
            <person name="Chapple C."/>
            <person name="Cheng C."/>
            <person name="Correa L.G."/>
            <person name="Dacre M."/>
            <person name="DeBarry J."/>
            <person name="Dreyer I."/>
            <person name="Elias M."/>
            <person name="Engstrom E.M."/>
            <person name="Estelle M."/>
            <person name="Feng L."/>
            <person name="Finet C."/>
            <person name="Floyd S.K."/>
            <person name="Frommer W.B."/>
            <person name="Fujita T."/>
            <person name="Gramzow L."/>
            <person name="Gutensohn M."/>
            <person name="Harholt J."/>
            <person name="Hattori M."/>
            <person name="Heyl A."/>
            <person name="Hirai T."/>
            <person name="Hiwatashi Y."/>
            <person name="Ishikawa M."/>
            <person name="Iwata M."/>
            <person name="Karol K.G."/>
            <person name="Koehler B."/>
            <person name="Kolukisaoglu U."/>
            <person name="Kubo M."/>
            <person name="Kurata T."/>
            <person name="Lalonde S."/>
            <person name="Li K."/>
            <person name="Li Y."/>
            <person name="Litt A."/>
            <person name="Lyons E."/>
            <person name="Manning G."/>
            <person name="Maruyama T."/>
            <person name="Michael T.P."/>
            <person name="Mikami K."/>
            <person name="Miyazaki S."/>
            <person name="Morinaga S."/>
            <person name="Murata T."/>
            <person name="Mueller-Roeber B."/>
            <person name="Nelson D.R."/>
            <person name="Obara M."/>
            <person name="Oguri Y."/>
            <person name="Olmstead R.G."/>
            <person name="Onodera N."/>
            <person name="Petersen B.L."/>
            <person name="Pils B."/>
            <person name="Prigge M."/>
            <person name="Rensing S.A."/>
            <person name="Riano-Pachon D.M."/>
            <person name="Roberts A.W."/>
            <person name="Sato Y."/>
            <person name="Scheller H.V."/>
            <person name="Schulz B."/>
            <person name="Schulz C."/>
            <person name="Shakirov E.V."/>
            <person name="Shibagaki N."/>
            <person name="Shinohara N."/>
            <person name="Shippen D.E."/>
            <person name="Soerensen I."/>
            <person name="Sotooka R."/>
            <person name="Sugimoto N."/>
            <person name="Sugita M."/>
            <person name="Sumikawa N."/>
            <person name="Tanurdzic M."/>
            <person name="Theissen G."/>
            <person name="Ulvskov P."/>
            <person name="Wakazuki S."/>
            <person name="Weng J.K."/>
            <person name="Willats W.W."/>
            <person name="Wipf D."/>
            <person name="Wolf P.G."/>
            <person name="Yang L."/>
            <person name="Zimmer A.D."/>
            <person name="Zhu Q."/>
            <person name="Mitros T."/>
            <person name="Hellsten U."/>
            <person name="Loque D."/>
            <person name="Otillar R."/>
            <person name="Salamov A."/>
            <person name="Schmutz J."/>
            <person name="Shapiro H."/>
            <person name="Lindquist E."/>
            <person name="Lucas S."/>
            <person name="Rokhsar D."/>
            <person name="Grigoriev I.V."/>
        </authorList>
    </citation>
    <scope>NUCLEOTIDE SEQUENCE [LARGE SCALE GENOMIC DNA]</scope>
</reference>
<feature type="repeat" description="PPR" evidence="2">
    <location>
        <begin position="276"/>
        <end position="310"/>
    </location>
</feature>
<keyword evidence="1" id="KW-0677">Repeat</keyword>
<dbReference type="InterPro" id="IPR011990">
    <property type="entry name" value="TPR-like_helical_dom_sf"/>
</dbReference>
<gene>
    <name evidence="5" type="ORF">SELMODRAFT_83339</name>
</gene>
<dbReference type="InterPro" id="IPR002885">
    <property type="entry name" value="PPR_rpt"/>
</dbReference>
<evidence type="ECO:0000259" key="4">
    <source>
        <dbReference type="Pfam" id="PF14432"/>
    </source>
</evidence>
<dbReference type="Pfam" id="PF01535">
    <property type="entry name" value="PPR"/>
    <property type="match status" value="6"/>
</dbReference>
<dbReference type="InterPro" id="IPR046848">
    <property type="entry name" value="E_motif"/>
</dbReference>
<dbReference type="GO" id="GO:0003723">
    <property type="term" value="F:RNA binding"/>
    <property type="evidence" value="ECO:0007669"/>
    <property type="project" value="InterPro"/>
</dbReference>
<feature type="repeat" description="PPR" evidence="2">
    <location>
        <begin position="106"/>
        <end position="136"/>
    </location>
</feature>
<protein>
    <recommendedName>
        <fullName evidence="4">DYW domain-containing protein</fullName>
    </recommendedName>
</protein>
<evidence type="ECO:0000256" key="3">
    <source>
        <dbReference type="SAM" id="MobiDB-lite"/>
    </source>
</evidence>
<dbReference type="InterPro" id="IPR046960">
    <property type="entry name" value="PPR_At4g14850-like_plant"/>
</dbReference>
<organism evidence="6">
    <name type="scientific">Selaginella moellendorffii</name>
    <name type="common">Spikemoss</name>
    <dbReference type="NCBI Taxonomy" id="88036"/>
    <lineage>
        <taxon>Eukaryota</taxon>
        <taxon>Viridiplantae</taxon>
        <taxon>Streptophyta</taxon>
        <taxon>Embryophyta</taxon>
        <taxon>Tracheophyta</taxon>
        <taxon>Lycopodiopsida</taxon>
        <taxon>Selaginellales</taxon>
        <taxon>Selaginellaceae</taxon>
        <taxon>Selaginella</taxon>
    </lineage>
</organism>
<dbReference type="PANTHER" id="PTHR24015">
    <property type="entry name" value="OS07G0578800 PROTEIN-RELATED"/>
    <property type="match status" value="1"/>
</dbReference>
<dbReference type="Pfam" id="PF14432">
    <property type="entry name" value="DYW_deaminase"/>
    <property type="match status" value="1"/>
</dbReference>
<dbReference type="PANTHER" id="PTHR24015:SF548">
    <property type="entry name" value="OS08G0340900 PROTEIN"/>
    <property type="match status" value="1"/>
</dbReference>
<dbReference type="InterPro" id="IPR032867">
    <property type="entry name" value="DYW_dom"/>
</dbReference>
<dbReference type="Gene3D" id="1.25.40.10">
    <property type="entry name" value="Tetratricopeptide repeat domain"/>
    <property type="match status" value="3"/>
</dbReference>
<dbReference type="Pfam" id="PF13041">
    <property type="entry name" value="PPR_2"/>
    <property type="match status" value="1"/>
</dbReference>
<dbReference type="KEGG" id="smo:SELMODRAFT_83339"/>
<evidence type="ECO:0000313" key="6">
    <source>
        <dbReference type="Proteomes" id="UP000001514"/>
    </source>
</evidence>
<dbReference type="FunFam" id="1.25.40.10:FF:000031">
    <property type="entry name" value="Pentatricopeptide repeat-containing protein mitochondrial"/>
    <property type="match status" value="2"/>
</dbReference>
<feature type="domain" description="DYW" evidence="4">
    <location>
        <begin position="629"/>
        <end position="721"/>
    </location>
</feature>
<proteinExistence type="predicted"/>
<evidence type="ECO:0000256" key="2">
    <source>
        <dbReference type="PROSITE-ProRule" id="PRU00708"/>
    </source>
</evidence>
<sequence length="721" mass="78805">MLKKHTIWKTKKPTIATTRKNACSSSSSSRKHDPLDSLEREIQSDSFAAAIRSCKDSNSVSIIHQKITRAGLGSSAYLNNLLVLMLAKHGSLCEARSIFDAIQHKNIFSWNIIISAYAHRGHPSTALHLFAKMDVPPTAMTFATALSACSSLGDLQRGREIHARIKASRGIRPSVILDTAIFSMYAKCGDLSTAKSVFDRIPAKNVVSWNALIAAYAQSGHSHHQALDLFEKMAEHGVRPCRATFVGVLGACNDVTSLEKIHARIVETGLQFDVRDVGVQNALLNMYAKCGSLEVARDIFRKMQRRDQVSMNVMIATFAQQGLGKESIQVFREMDLEGLPQDDTTFASVITACSCCGALEFGKRIHKRVVEPVLGRKCCLPNVVVETALVSMYGKCGTLEQAKAVFKAMTTKNSVSWNAMLAACAHQGQGDEAAAFLRAAACEGVELDSASFISVLIACSHSGMLEVAYDHFQLMLSDFDLVPAAENYRCMVDLLARSGRLGDADELMNSMPFSPDAIAWRTLLGGCRVQGSLENAASAAEQAFNLEPQNTAPYTLLSSLYSATGKKDELVELRSSMKERGLRKLVPGRSVIEVHGRVHEFVAGDSSHPQIDKILRELDILNVELKQAGFVPSTDGVVHDLKTEDKEEILALHSEKLAVAFGLISTKSGIPLLVLKNLRVCSDCHGAIKLISKLRSRVITVRDANRFHRFQSGTCSCGDYW</sequence>
<dbReference type="NCBIfam" id="TIGR00756">
    <property type="entry name" value="PPR"/>
    <property type="match status" value="3"/>
</dbReference>
<keyword evidence="6" id="KW-1185">Reference proteome</keyword>
<dbReference type="Pfam" id="PF20431">
    <property type="entry name" value="E_motif"/>
    <property type="match status" value="1"/>
</dbReference>
<evidence type="ECO:0000313" key="5">
    <source>
        <dbReference type="EMBL" id="EFJ34120.1"/>
    </source>
</evidence>
<dbReference type="PROSITE" id="PS51375">
    <property type="entry name" value="PPR"/>
    <property type="match status" value="4"/>
</dbReference>